<dbReference type="Gene3D" id="1.10.10.580">
    <property type="entry name" value="Structural maintenance of chromosome 1. Chain E"/>
    <property type="match status" value="1"/>
</dbReference>
<dbReference type="EMBL" id="RCOR01000001">
    <property type="protein sequence ID" value="RSN70913.1"/>
    <property type="molecule type" value="Genomic_DNA"/>
</dbReference>
<evidence type="ECO:0000313" key="2">
    <source>
        <dbReference type="Proteomes" id="UP000278149"/>
    </source>
</evidence>
<organism evidence="1 2">
    <name type="scientific">Candidatus Korarchaeum cryptofilum</name>
    <dbReference type="NCBI Taxonomy" id="498846"/>
    <lineage>
        <taxon>Archaea</taxon>
        <taxon>Thermoproteota</taxon>
        <taxon>Candidatus Korarchaeia</taxon>
        <taxon>Candidatus Korarchaeales</taxon>
        <taxon>Candidatus Korarchaeaceae</taxon>
        <taxon>Candidatus Korarchaeum</taxon>
    </lineage>
</organism>
<evidence type="ECO:0000313" key="1">
    <source>
        <dbReference type="EMBL" id="RSN70913.1"/>
    </source>
</evidence>
<dbReference type="InterPro" id="IPR023093">
    <property type="entry name" value="ScpA-like_C"/>
</dbReference>
<dbReference type="RefSeq" id="WP_125740284.1">
    <property type="nucleotide sequence ID" value="NZ_RCOR01000001.1"/>
</dbReference>
<dbReference type="AlphaFoldDB" id="A0A429GAU5"/>
<reference evidence="1 2" key="1">
    <citation type="submission" date="2018-10" db="EMBL/GenBank/DDBJ databases">
        <title>Co-occurring genomic capacity for anaerobic methane metabolism and dissimilatory sulfite reduction discovered in the Korarchaeota.</title>
        <authorList>
            <person name="Mckay L.J."/>
            <person name="Dlakic M."/>
            <person name="Fields M.W."/>
            <person name="Delmont T.O."/>
            <person name="Eren A.M."/>
            <person name="Jay Z.J."/>
            <person name="Klingelsmith K.B."/>
            <person name="Rusch D.B."/>
            <person name="Inskeep W.P."/>
        </authorList>
    </citation>
    <scope>NUCLEOTIDE SEQUENCE [LARGE SCALE GENOMIC DNA]</scope>
    <source>
        <strain evidence="1 2">WS</strain>
    </source>
</reference>
<name>A0A429GAU5_9CREN</name>
<accession>A0A429GAU5</accession>
<protein>
    <recommendedName>
        <fullName evidence="3">Segregation/condensation protein A</fullName>
    </recommendedName>
</protein>
<sequence>MLSREASLEAEEILREFQRTKDIAKAGLRILELVRRLKEDIISYLRGERKSKERKKRAVKLIGAKIILINRPRAPGRYPTVEEFLEAVKWARSLGKVEALRIADISMFDLAEHVERVRSIIRRLRDEGRSYVSLKDISPIAGGIIAVLALLFLEKEGEVVLIQERPFGEIKVVIGVELLGEGEEVA</sequence>
<dbReference type="Proteomes" id="UP000278149">
    <property type="component" value="Unassembled WGS sequence"/>
</dbReference>
<comment type="caution">
    <text evidence="1">The sequence shown here is derived from an EMBL/GenBank/DDBJ whole genome shotgun (WGS) entry which is preliminary data.</text>
</comment>
<evidence type="ECO:0008006" key="3">
    <source>
        <dbReference type="Google" id="ProtNLM"/>
    </source>
</evidence>
<gene>
    <name evidence="1" type="ORF">D9Q81_00075</name>
</gene>
<proteinExistence type="predicted"/>